<reference evidence="2" key="1">
    <citation type="submission" date="2016-10" db="EMBL/GenBank/DDBJ databases">
        <authorList>
            <person name="Varghese N."/>
            <person name="Submissions S."/>
        </authorList>
    </citation>
    <scope>NUCLEOTIDE SEQUENCE [LARGE SCALE GENOMIC DNA]</scope>
    <source>
        <strain evidence="2">DSM 217</strain>
    </source>
</reference>
<keyword evidence="2" id="KW-1185">Reference proteome</keyword>
<sequence>MSSLEYSLFRAKFIRPQQSTLFGSDITSKEAFLEALSSRPSAELRKNHIWHIGNLRYFNDHTGYFAVGRTKKATIEKFNEITGDFVEEDQEESPYTHCVFDAQAGFMGIAKKQSLASTTKGIASRIEQLFANTTVVAENSLSVEIRPIPDPEGFIRALHSAYRVYRFTASFRGPNPFDADEHFQKPLSVYLSSANGEKGKAQINGDDLNRDVLESVTRSTAATGNDASARVAKTDTQKPITINLKGDPIKKRYHEEEHVPEVVLSDLTNLYRRVRHD</sequence>
<evidence type="ECO:0000313" key="2">
    <source>
        <dbReference type="Proteomes" id="UP000198816"/>
    </source>
</evidence>
<proteinExistence type="predicted"/>
<dbReference type="Proteomes" id="UP000198816">
    <property type="component" value="Unassembled WGS sequence"/>
</dbReference>
<name>A0A1H2S2J0_THIRO</name>
<accession>A0A1H2S2J0</accession>
<dbReference type="EMBL" id="FNNZ01000002">
    <property type="protein sequence ID" value="SDW25775.1"/>
    <property type="molecule type" value="Genomic_DNA"/>
</dbReference>
<protein>
    <submittedName>
        <fullName evidence="1">Uncharacterized protein</fullName>
    </submittedName>
</protein>
<organism evidence="1 2">
    <name type="scientific">Thiocapsa roseopersicina</name>
    <dbReference type="NCBI Taxonomy" id="1058"/>
    <lineage>
        <taxon>Bacteria</taxon>
        <taxon>Pseudomonadati</taxon>
        <taxon>Pseudomonadota</taxon>
        <taxon>Gammaproteobacteria</taxon>
        <taxon>Chromatiales</taxon>
        <taxon>Chromatiaceae</taxon>
        <taxon>Thiocapsa</taxon>
    </lineage>
</organism>
<evidence type="ECO:0000313" key="1">
    <source>
        <dbReference type="EMBL" id="SDW25775.1"/>
    </source>
</evidence>
<gene>
    <name evidence="1" type="ORF">SAMN05421783_102260</name>
</gene>
<dbReference type="OrthoDB" id="7057934at2"/>
<dbReference type="AlphaFoldDB" id="A0A1H2S2J0"/>
<dbReference type="RefSeq" id="WP_093028319.1">
    <property type="nucleotide sequence ID" value="NZ_FNNZ01000002.1"/>
</dbReference>